<dbReference type="PANTHER" id="PTHR34598:SF3">
    <property type="entry name" value="OXIDOREDUCTASE AN1597"/>
    <property type="match status" value="1"/>
</dbReference>
<name>A0A1X7RYN0_ZYMT9</name>
<evidence type="ECO:0000256" key="1">
    <source>
        <dbReference type="ARBA" id="ARBA00023002"/>
    </source>
</evidence>
<keyword evidence="4" id="KW-1185">Reference proteome</keyword>
<comment type="similarity">
    <text evidence="2">Belongs to the asaB hydroxylase/desaturase family.</text>
</comment>
<dbReference type="Proteomes" id="UP000215127">
    <property type="component" value="Chromosome 7"/>
</dbReference>
<reference evidence="3 4" key="1">
    <citation type="submission" date="2016-06" db="EMBL/GenBank/DDBJ databases">
        <authorList>
            <person name="Kjaerup R.B."/>
            <person name="Dalgaard T.S."/>
            <person name="Juul-Madsen H.R."/>
        </authorList>
    </citation>
    <scope>NUCLEOTIDE SEQUENCE [LARGE SCALE GENOMIC DNA]</scope>
</reference>
<organism evidence="3 4">
    <name type="scientific">Zymoseptoria tritici (strain ST99CH_3D7)</name>
    <dbReference type="NCBI Taxonomy" id="1276538"/>
    <lineage>
        <taxon>Eukaryota</taxon>
        <taxon>Fungi</taxon>
        <taxon>Dikarya</taxon>
        <taxon>Ascomycota</taxon>
        <taxon>Pezizomycotina</taxon>
        <taxon>Dothideomycetes</taxon>
        <taxon>Dothideomycetidae</taxon>
        <taxon>Mycosphaerellales</taxon>
        <taxon>Mycosphaerellaceae</taxon>
        <taxon>Zymoseptoria</taxon>
    </lineage>
</organism>
<dbReference type="AlphaFoldDB" id="A0A1X7RYN0"/>
<gene>
    <name evidence="3" type="ORF">ZT3D7_G7523</name>
</gene>
<dbReference type="EMBL" id="LT853698">
    <property type="protein sequence ID" value="SMQ52370.1"/>
    <property type="molecule type" value="Genomic_DNA"/>
</dbReference>
<dbReference type="GO" id="GO:0016491">
    <property type="term" value="F:oxidoreductase activity"/>
    <property type="evidence" value="ECO:0007669"/>
    <property type="project" value="UniProtKB-KW"/>
</dbReference>
<protein>
    <recommendedName>
        <fullName evidence="5">Methyltransferase</fullName>
    </recommendedName>
</protein>
<dbReference type="PANTHER" id="PTHR34598">
    <property type="entry name" value="BLL6449 PROTEIN"/>
    <property type="match status" value="1"/>
</dbReference>
<evidence type="ECO:0000256" key="2">
    <source>
        <dbReference type="ARBA" id="ARBA00023604"/>
    </source>
</evidence>
<evidence type="ECO:0000313" key="3">
    <source>
        <dbReference type="EMBL" id="SMQ52370.1"/>
    </source>
</evidence>
<evidence type="ECO:0008006" key="5">
    <source>
        <dbReference type="Google" id="ProtNLM"/>
    </source>
</evidence>
<proteinExistence type="inferred from homology"/>
<keyword evidence="1" id="KW-0560">Oxidoreductase</keyword>
<dbReference type="InterPro" id="IPR044053">
    <property type="entry name" value="AsaB-like"/>
</dbReference>
<sequence>MAATMNPIHASIDFLADRYQEEKPYYLHPASGVDIDLEAVKLSNVIWDPKPVPLRSMRDANVSLEKTGFCFIEHESKFLPEDGSSGEVATAYQRETEQMLQEYFEAELVTCYDYRRRRNAPVKVEAYDPDDPQHVDQVAKGAHVGQSFIDPGQRREFLSPGYRIRIVNTWRTINPVCEDRPLAVCDASSIDAKDLIPTDRVYPQWLQEIYHLSYNETQRWYWLPLQRSNEPLVFLSYDSKSESNARFCPHVSFDNPLAGPEAPRRHSVETRSLVITREKW</sequence>
<evidence type="ECO:0000313" key="4">
    <source>
        <dbReference type="Proteomes" id="UP000215127"/>
    </source>
</evidence>
<accession>A0A1X7RYN0</accession>
<dbReference type="NCBIfam" id="NF041278">
    <property type="entry name" value="CmcJ_NvfI_EfuI"/>
    <property type="match status" value="1"/>
</dbReference>
<dbReference type="STRING" id="1276538.A0A1X7RYN0"/>